<reference evidence="1 2" key="1">
    <citation type="journal article" date="2018" name="Sci. Rep.">
        <title>Comparative analysis of the Pocillopora damicornis genome highlights role of immune system in coral evolution.</title>
        <authorList>
            <person name="Cunning R."/>
            <person name="Bay R.A."/>
            <person name="Gillette P."/>
            <person name="Baker A.C."/>
            <person name="Traylor-Knowles N."/>
        </authorList>
    </citation>
    <scope>NUCLEOTIDE SEQUENCE [LARGE SCALE GENOMIC DNA]</scope>
    <source>
        <strain evidence="1">RSMAS</strain>
        <tissue evidence="1">Whole animal</tissue>
    </source>
</reference>
<comment type="caution">
    <text evidence="1">The sequence shown here is derived from an EMBL/GenBank/DDBJ whole genome shotgun (WGS) entry which is preliminary data.</text>
</comment>
<evidence type="ECO:0000313" key="1">
    <source>
        <dbReference type="EMBL" id="RMX51485.1"/>
    </source>
</evidence>
<accession>A0A3M6UCY2</accession>
<keyword evidence="2" id="KW-1185">Reference proteome</keyword>
<proteinExistence type="predicted"/>
<gene>
    <name evidence="1" type="ORF">pdam_00025448</name>
</gene>
<organism evidence="1 2">
    <name type="scientific">Pocillopora damicornis</name>
    <name type="common">Cauliflower coral</name>
    <name type="synonym">Millepora damicornis</name>
    <dbReference type="NCBI Taxonomy" id="46731"/>
    <lineage>
        <taxon>Eukaryota</taxon>
        <taxon>Metazoa</taxon>
        <taxon>Cnidaria</taxon>
        <taxon>Anthozoa</taxon>
        <taxon>Hexacorallia</taxon>
        <taxon>Scleractinia</taxon>
        <taxon>Astrocoeniina</taxon>
        <taxon>Pocilloporidae</taxon>
        <taxon>Pocillopora</taxon>
    </lineage>
</organism>
<dbReference type="Proteomes" id="UP000275408">
    <property type="component" value="Unassembled WGS sequence"/>
</dbReference>
<sequence>MEPQSLIVLFETTTGHVTLSQQVKNSKLGRHLKIIDINSVEERDDAVQIMQTEIMATLYHCLKLPNKDTSTAQTILGADTVFEKYLLPFYERLSDLAILSCCLPGFTKNIRCPKYKWHGRKRFLLATASANLQFSVGAMAKHENIITLNEVRDGHSSLHLGYDNEIINSIQVLNKDNNRGSQEEGIPIMAFTFACMWMV</sequence>
<feature type="non-terminal residue" evidence="1">
    <location>
        <position position="199"/>
    </location>
</feature>
<protein>
    <submittedName>
        <fullName evidence="1">Uncharacterized protein</fullName>
    </submittedName>
</protein>
<dbReference type="AlphaFoldDB" id="A0A3M6UCY2"/>
<name>A0A3M6UCY2_POCDA</name>
<evidence type="ECO:0000313" key="2">
    <source>
        <dbReference type="Proteomes" id="UP000275408"/>
    </source>
</evidence>
<dbReference type="EMBL" id="RCHS01001775">
    <property type="protein sequence ID" value="RMX51485.1"/>
    <property type="molecule type" value="Genomic_DNA"/>
</dbReference>